<sequence length="109" mass="12616">MPANYVSPDVKSTLTLDEIRQRYRDTSLVIFKEHQLFRGRRTGESEREASTYLSFGINRRTMAYSSNGNDPVLVHRSMKSVTIHEDENARLLSRVFRGYRKPSESCTIS</sequence>
<reference evidence="1 2" key="1">
    <citation type="journal article" date="2017" name="Curr. Biol.">
        <title>The Evolution of Venom by Co-option of Single-Copy Genes.</title>
        <authorList>
            <person name="Martinson E.O."/>
            <person name="Mrinalini"/>
            <person name="Kelkar Y.D."/>
            <person name="Chang C.H."/>
            <person name="Werren J.H."/>
        </authorList>
    </citation>
    <scope>NUCLEOTIDE SEQUENCE [LARGE SCALE GENOMIC DNA]</scope>
    <source>
        <strain evidence="1 2">Alberta</strain>
        <tissue evidence="1">Whole body</tissue>
    </source>
</reference>
<gene>
    <name evidence="1" type="ORF">TSAR_007254</name>
</gene>
<dbReference type="EMBL" id="NNAY01004144">
    <property type="protein sequence ID" value="OXU18305.1"/>
    <property type="molecule type" value="Genomic_DNA"/>
</dbReference>
<evidence type="ECO:0000313" key="2">
    <source>
        <dbReference type="Proteomes" id="UP000215335"/>
    </source>
</evidence>
<accession>A0A232EIX8</accession>
<proteinExistence type="predicted"/>
<dbReference type="AlphaFoldDB" id="A0A232EIX8"/>
<name>A0A232EIX8_9HYME</name>
<protein>
    <submittedName>
        <fullName evidence="1">Uncharacterized protein</fullName>
    </submittedName>
</protein>
<organism evidence="1 2">
    <name type="scientific">Trichomalopsis sarcophagae</name>
    <dbReference type="NCBI Taxonomy" id="543379"/>
    <lineage>
        <taxon>Eukaryota</taxon>
        <taxon>Metazoa</taxon>
        <taxon>Ecdysozoa</taxon>
        <taxon>Arthropoda</taxon>
        <taxon>Hexapoda</taxon>
        <taxon>Insecta</taxon>
        <taxon>Pterygota</taxon>
        <taxon>Neoptera</taxon>
        <taxon>Endopterygota</taxon>
        <taxon>Hymenoptera</taxon>
        <taxon>Apocrita</taxon>
        <taxon>Proctotrupomorpha</taxon>
        <taxon>Chalcidoidea</taxon>
        <taxon>Pteromalidae</taxon>
        <taxon>Pteromalinae</taxon>
        <taxon>Trichomalopsis</taxon>
    </lineage>
</organism>
<keyword evidence="2" id="KW-1185">Reference proteome</keyword>
<dbReference type="Proteomes" id="UP000215335">
    <property type="component" value="Unassembled WGS sequence"/>
</dbReference>
<evidence type="ECO:0000313" key="1">
    <source>
        <dbReference type="EMBL" id="OXU18305.1"/>
    </source>
</evidence>
<dbReference type="OrthoDB" id="9938256at2759"/>
<comment type="caution">
    <text evidence="1">The sequence shown here is derived from an EMBL/GenBank/DDBJ whole genome shotgun (WGS) entry which is preliminary data.</text>
</comment>